<dbReference type="EC" id="2.7.1.-" evidence="5"/>
<organism evidence="6">
    <name type="scientific">candidate division WOR-3 bacterium</name>
    <dbReference type="NCBI Taxonomy" id="2052148"/>
    <lineage>
        <taxon>Bacteria</taxon>
        <taxon>Bacteria division WOR-3</taxon>
    </lineage>
</organism>
<accession>A0A7V0Q621</accession>
<dbReference type="Pfam" id="PF01885">
    <property type="entry name" value="PTS_2-RNA"/>
    <property type="match status" value="1"/>
</dbReference>
<reference evidence="6" key="1">
    <citation type="journal article" date="2020" name="mSystems">
        <title>Genome- and Community-Level Interaction Insights into Carbon Utilization and Element Cycling Functions of Hydrothermarchaeota in Hydrothermal Sediment.</title>
        <authorList>
            <person name="Zhou Z."/>
            <person name="Liu Y."/>
            <person name="Xu W."/>
            <person name="Pan J."/>
            <person name="Luo Z.H."/>
            <person name="Li M."/>
        </authorList>
    </citation>
    <scope>NUCLEOTIDE SEQUENCE [LARGE SCALE GENOMIC DNA]</scope>
    <source>
        <strain evidence="6">HyVt-28</strain>
    </source>
</reference>
<dbReference type="EMBL" id="DRDR01000155">
    <property type="protein sequence ID" value="HDL60518.1"/>
    <property type="molecule type" value="Genomic_DNA"/>
</dbReference>
<dbReference type="Gene3D" id="1.10.10.970">
    <property type="entry name" value="RNA 2'-phosphotransferase, Tpt1/KptA family, N-terminal domain"/>
    <property type="match status" value="1"/>
</dbReference>
<comment type="function">
    <text evidence="4 5">Removes the 2'-phosphate from RNA via an intermediate in which the phosphate is ADP-ribosylated by NAD followed by a presumed transesterification to release the RNA and generate ADP-ribose 1''-2''-cyclic phosphate (APPR&gt;P). May function as an ADP-ribosylase.</text>
</comment>
<dbReference type="Proteomes" id="UP000886381">
    <property type="component" value="Unassembled WGS sequence"/>
</dbReference>
<dbReference type="Gene3D" id="3.20.170.30">
    <property type="match status" value="1"/>
</dbReference>
<protein>
    <recommendedName>
        <fullName evidence="5">Probable RNA 2'-phosphotransferase</fullName>
        <ecNumber evidence="5">2.7.1.-</ecNumber>
    </recommendedName>
</protein>
<keyword evidence="3 5" id="KW-0520">NAD</keyword>
<evidence type="ECO:0000256" key="4">
    <source>
        <dbReference type="ARBA" id="ARBA00025212"/>
    </source>
</evidence>
<comment type="similarity">
    <text evidence="1 5">Belongs to the KptA/TPT1 family.</text>
</comment>
<evidence type="ECO:0000256" key="3">
    <source>
        <dbReference type="ARBA" id="ARBA00023027"/>
    </source>
</evidence>
<evidence type="ECO:0000313" key="6">
    <source>
        <dbReference type="EMBL" id="HDL60518.1"/>
    </source>
</evidence>
<dbReference type="InterPro" id="IPR002745">
    <property type="entry name" value="Ptrans_KptA/Tpt1"/>
</dbReference>
<dbReference type="PANTHER" id="PTHR12684">
    <property type="entry name" value="PUTATIVE PHOSPHOTRANSFERASE"/>
    <property type="match status" value="1"/>
</dbReference>
<dbReference type="InterPro" id="IPR022928">
    <property type="entry name" value="RNA_2'-PTrans_KptA"/>
</dbReference>
<dbReference type="InterPro" id="IPR042081">
    <property type="entry name" value="RNA_2'-PTrans_C"/>
</dbReference>
<dbReference type="GO" id="GO:0006388">
    <property type="term" value="P:tRNA splicing, via endonucleolytic cleavage and ligation"/>
    <property type="evidence" value="ECO:0007669"/>
    <property type="project" value="UniProtKB-UniRule"/>
</dbReference>
<dbReference type="SUPFAM" id="SSF56399">
    <property type="entry name" value="ADP-ribosylation"/>
    <property type="match status" value="1"/>
</dbReference>
<proteinExistence type="inferred from homology"/>
<sequence>MDKIRLSKKLAYILRHNPLKYNLVLDRYGFAILKRVAEALGVGEEEIRELVKNQEKKRFEIKGNKIRALYGHSAHIEIIYKPSSPPSNLYHGTSRKMVKSIEKEGLKPMQRKYVHLSKNIEDAISVGKRKDPNPVVFVIDAEKAHKDGILFYEAGPVFLVDYLPPQYIKEILYRS</sequence>
<dbReference type="InterPro" id="IPR042080">
    <property type="entry name" value="RNA_2'-PTrans_N"/>
</dbReference>
<dbReference type="AlphaFoldDB" id="A0A7V0Q621"/>
<evidence type="ECO:0000256" key="1">
    <source>
        <dbReference type="ARBA" id="ARBA00009836"/>
    </source>
</evidence>
<dbReference type="HAMAP" id="MF_00299">
    <property type="entry name" value="KptA"/>
    <property type="match status" value="1"/>
</dbReference>
<evidence type="ECO:0000256" key="2">
    <source>
        <dbReference type="ARBA" id="ARBA00022679"/>
    </source>
</evidence>
<dbReference type="GO" id="GO:0003950">
    <property type="term" value="F:NAD+ poly-ADP-ribosyltransferase activity"/>
    <property type="evidence" value="ECO:0007669"/>
    <property type="project" value="InterPro"/>
</dbReference>
<gene>
    <name evidence="5" type="primary">kptA</name>
    <name evidence="6" type="ORF">ENH14_03575</name>
</gene>
<dbReference type="PANTHER" id="PTHR12684:SF2">
    <property type="entry name" value="TRNA 2'-PHOSPHOTRANSFERASE 1"/>
    <property type="match status" value="1"/>
</dbReference>
<evidence type="ECO:0000256" key="5">
    <source>
        <dbReference type="HAMAP-Rule" id="MF_00299"/>
    </source>
</evidence>
<name>A0A7V0Q621_UNCW3</name>
<dbReference type="GO" id="GO:0000215">
    <property type="term" value="F:tRNA 2'-phosphotransferase activity"/>
    <property type="evidence" value="ECO:0007669"/>
    <property type="project" value="TreeGrafter"/>
</dbReference>
<keyword evidence="2 5" id="KW-0808">Transferase</keyword>
<comment type="caution">
    <text evidence="6">The sequence shown here is derived from an EMBL/GenBank/DDBJ whole genome shotgun (WGS) entry which is preliminary data.</text>
</comment>